<sequence>MVQPKRRSTRKRTSQYATETPDWSKISSSHYVGYVEDGESITAIMKKFEELERLKEEAAQDIVAKSDEDSDGIFGLNHMLDEPRKPVKNSTPKPTNKELTQEQLEELFIRTSCFTLESADAQTRRDLGGWTVEEQEAGMASEYSEEEDCLDSDDEEWVDEELPEERKRGYRQNRGSRVRTREQEREAAIRRYREATLRDASGNALALIQRPSLVDPSKPKSVAIPPNPVKSFWGRELKLLPALNPDNSHLLHRFKLEAHSEQLIRLGKNLQAILMDPPLLLDGEDSQPFLRESVPAHRQPIRISQLRTFPIPKMLLNGFLMIWVEKRHLHQVLNMCTQDWGLRYVENIAWVYLNVDNSIAALPVPEGLDHTKPSYIRSSKAILLIFRKDGEIDLRHQRSPDCILETIRPSFSQENPLAAKFRTERPHFVYDLIETLLPEPANSPPGCTRFLELWACPSRSYTIASPWTAVIDEHRMTSTLDSSDIDMD</sequence>
<accession>A0ACC2SMY2</accession>
<organism evidence="1 2">
    <name type="scientific">Entomophthora muscae</name>
    <dbReference type="NCBI Taxonomy" id="34485"/>
    <lineage>
        <taxon>Eukaryota</taxon>
        <taxon>Fungi</taxon>
        <taxon>Fungi incertae sedis</taxon>
        <taxon>Zoopagomycota</taxon>
        <taxon>Entomophthoromycotina</taxon>
        <taxon>Entomophthoromycetes</taxon>
        <taxon>Entomophthorales</taxon>
        <taxon>Entomophthoraceae</taxon>
        <taxon>Entomophthora</taxon>
    </lineage>
</organism>
<proteinExistence type="predicted"/>
<evidence type="ECO:0000313" key="1">
    <source>
        <dbReference type="EMBL" id="KAJ9063715.1"/>
    </source>
</evidence>
<comment type="caution">
    <text evidence="1">The sequence shown here is derived from an EMBL/GenBank/DDBJ whole genome shotgun (WGS) entry which is preliminary data.</text>
</comment>
<dbReference type="Proteomes" id="UP001165960">
    <property type="component" value="Unassembled WGS sequence"/>
</dbReference>
<dbReference type="EMBL" id="QTSX02004704">
    <property type="protein sequence ID" value="KAJ9063715.1"/>
    <property type="molecule type" value="Genomic_DNA"/>
</dbReference>
<gene>
    <name evidence="1" type="ORF">DSO57_1038021</name>
</gene>
<name>A0ACC2SMY2_9FUNG</name>
<evidence type="ECO:0000313" key="2">
    <source>
        <dbReference type="Proteomes" id="UP001165960"/>
    </source>
</evidence>
<protein>
    <submittedName>
        <fullName evidence="1">Uncharacterized protein</fullName>
    </submittedName>
</protein>
<reference evidence="1" key="1">
    <citation type="submission" date="2022-04" db="EMBL/GenBank/DDBJ databases">
        <title>Genome of the entomopathogenic fungus Entomophthora muscae.</title>
        <authorList>
            <person name="Elya C."/>
            <person name="Lovett B.R."/>
            <person name="Lee E."/>
            <person name="Macias A.M."/>
            <person name="Hajek A.E."/>
            <person name="De Bivort B.L."/>
            <person name="Kasson M.T."/>
            <person name="De Fine Licht H.H."/>
            <person name="Stajich J.E."/>
        </authorList>
    </citation>
    <scope>NUCLEOTIDE SEQUENCE</scope>
    <source>
        <strain evidence="1">Berkeley</strain>
    </source>
</reference>
<keyword evidence="2" id="KW-1185">Reference proteome</keyword>